<evidence type="ECO:0000313" key="2">
    <source>
        <dbReference type="Proteomes" id="UP000027138"/>
    </source>
</evidence>
<reference evidence="1 2" key="1">
    <citation type="journal article" date="2014" name="PLoS ONE">
        <title>Global Analysis of Gene Expression Profiles in Physic Nut (Jatropha curcas L.) Seedlings Exposed to Salt Stress.</title>
        <authorList>
            <person name="Zhang L."/>
            <person name="Zhang C."/>
            <person name="Wu P."/>
            <person name="Chen Y."/>
            <person name="Li M."/>
            <person name="Jiang H."/>
            <person name="Wu G."/>
        </authorList>
    </citation>
    <scope>NUCLEOTIDE SEQUENCE [LARGE SCALE GENOMIC DNA]</scope>
    <source>
        <strain evidence="2">cv. GZQX0401</strain>
        <tissue evidence="1">Young leaves</tissue>
    </source>
</reference>
<sequence>MDPPLLVNKAQGNIENNIGDSLALPSGPITRSRAKRYGAAMSLYIQDRVSQELKIKLSIGVV</sequence>
<protein>
    <submittedName>
        <fullName evidence="1">Uncharacterized protein</fullName>
    </submittedName>
</protein>
<name>A0A067L5P3_JATCU</name>
<dbReference type="EMBL" id="KK914340">
    <property type="protein sequence ID" value="KDP39815.1"/>
    <property type="molecule type" value="Genomic_DNA"/>
</dbReference>
<organism evidence="1 2">
    <name type="scientific">Jatropha curcas</name>
    <name type="common">Barbados nut</name>
    <dbReference type="NCBI Taxonomy" id="180498"/>
    <lineage>
        <taxon>Eukaryota</taxon>
        <taxon>Viridiplantae</taxon>
        <taxon>Streptophyta</taxon>
        <taxon>Embryophyta</taxon>
        <taxon>Tracheophyta</taxon>
        <taxon>Spermatophyta</taxon>
        <taxon>Magnoliopsida</taxon>
        <taxon>eudicotyledons</taxon>
        <taxon>Gunneridae</taxon>
        <taxon>Pentapetalae</taxon>
        <taxon>rosids</taxon>
        <taxon>fabids</taxon>
        <taxon>Malpighiales</taxon>
        <taxon>Euphorbiaceae</taxon>
        <taxon>Crotonoideae</taxon>
        <taxon>Jatropheae</taxon>
        <taxon>Jatropha</taxon>
    </lineage>
</organism>
<accession>A0A067L5P3</accession>
<gene>
    <name evidence="1" type="ORF">JCGZ_04953</name>
</gene>
<dbReference type="OrthoDB" id="1732171at2759"/>
<proteinExistence type="predicted"/>
<dbReference type="AlphaFoldDB" id="A0A067L5P3"/>
<evidence type="ECO:0000313" key="1">
    <source>
        <dbReference type="EMBL" id="KDP39815.1"/>
    </source>
</evidence>
<dbReference type="Proteomes" id="UP000027138">
    <property type="component" value="Unassembled WGS sequence"/>
</dbReference>
<keyword evidence="2" id="KW-1185">Reference proteome</keyword>